<evidence type="ECO:0000256" key="2">
    <source>
        <dbReference type="SAM" id="MobiDB-lite"/>
    </source>
</evidence>
<feature type="compositionally biased region" description="Polar residues" evidence="2">
    <location>
        <begin position="33"/>
        <end position="42"/>
    </location>
</feature>
<feature type="domain" description="SbsA Ig-like" evidence="4">
    <location>
        <begin position="31"/>
        <end position="130"/>
    </location>
</feature>
<dbReference type="InterPro" id="IPR029413">
    <property type="entry name" value="RG-lyase_II"/>
</dbReference>
<gene>
    <name evidence="6" type="ORF">KYK27_05455</name>
</gene>
<dbReference type="RefSeq" id="WP_199108966.1">
    <property type="nucleotide sequence ID" value="NZ_JAHWXQ010000001.1"/>
</dbReference>
<dbReference type="Pfam" id="PF09912">
    <property type="entry name" value="DUF2141"/>
    <property type="match status" value="1"/>
</dbReference>
<dbReference type="Pfam" id="PF14686">
    <property type="entry name" value="fn3_3"/>
    <property type="match status" value="1"/>
</dbReference>
<dbReference type="InterPro" id="IPR014755">
    <property type="entry name" value="Cu-Rt/internalin_Ig-like"/>
</dbReference>
<reference evidence="6 7" key="1">
    <citation type="submission" date="2021-07" db="EMBL/GenBank/DDBJ databases">
        <authorList>
            <person name="Kim M.K."/>
        </authorList>
    </citation>
    <scope>NUCLEOTIDE SEQUENCE [LARGE SCALE GENOMIC DNA]</scope>
    <source>
        <strain evidence="6 7">HLY7-15</strain>
    </source>
</reference>
<accession>A0ABS6X914</accession>
<evidence type="ECO:0000313" key="6">
    <source>
        <dbReference type="EMBL" id="MBW3364478.1"/>
    </source>
</evidence>
<dbReference type="InterPro" id="IPR032812">
    <property type="entry name" value="SbsA_Ig"/>
</dbReference>
<dbReference type="Proteomes" id="UP000774935">
    <property type="component" value="Unassembled WGS sequence"/>
</dbReference>
<protein>
    <submittedName>
        <fullName evidence="6">Ig-like domain-containing protein</fullName>
    </submittedName>
</protein>
<evidence type="ECO:0000256" key="3">
    <source>
        <dbReference type="SAM" id="SignalP"/>
    </source>
</evidence>
<feature type="chain" id="PRO_5047133888" evidence="3">
    <location>
        <begin position="18"/>
        <end position="537"/>
    </location>
</feature>
<evidence type="ECO:0000313" key="7">
    <source>
        <dbReference type="Proteomes" id="UP000774935"/>
    </source>
</evidence>
<feature type="signal peptide" evidence="3">
    <location>
        <begin position="1"/>
        <end position="17"/>
    </location>
</feature>
<dbReference type="InterPro" id="IPR018673">
    <property type="entry name" value="DUF2141"/>
</dbReference>
<proteinExistence type="predicted"/>
<dbReference type="Pfam" id="PF13205">
    <property type="entry name" value="Big_5"/>
    <property type="match status" value="1"/>
</dbReference>
<dbReference type="EMBL" id="JAHWXQ010000001">
    <property type="protein sequence ID" value="MBW3364478.1"/>
    <property type="molecule type" value="Genomic_DNA"/>
</dbReference>
<sequence length="537" mass="59868">MKFINTVFLATSAIALAACASVSTPEGGPKDTTPPTLVSSTPADQQLNVSTKTISLKFDEDVQQNNLQKELLITPYTDNKYRIKMDNEVLILTFDKPLKDSTTYTFNFRNGIADIKEKTVAKGLKLSFSTGSFIDTSRVAGQVINLMTQEPEADAIVALYPAEDTMNIRKSRPYYQAQADAQGQFSFENIREGNYRIYALQDKNNNSLYDNEGERIGFLKDPISIKADSQKVTLQTFIIDTKKPIALQRQKMADRFTITYSEGLEKINAVTATGKDTIYYKALPDGKTVELYKNPKFTGGKALVTAVDSAGNNTLDTIQVDFGPDYTQRVKGAAIKDINKKNGQTLYRPGQKLTLELQAQATIKGNSPVTIQSDTATSVALKYPEEVKLDKTATELTITIPKLSNRQAPYTIVLDSTQIVPLQGKALSFPPLAFNVGENKGTGSVQGTITTKVKSFIVQLLDNKYKVVKESRNTRNFKFQNIEPGVYNIRVLVDENNNGQWDRGSGKFDREPERVYMYPNQVEIRANWELEDIKIEL</sequence>
<name>A0ABS6X914_9BACT</name>
<dbReference type="SUPFAM" id="SSF49452">
    <property type="entry name" value="Starch-binding domain-like"/>
    <property type="match status" value="1"/>
</dbReference>
<evidence type="ECO:0000259" key="5">
    <source>
        <dbReference type="Pfam" id="PF14686"/>
    </source>
</evidence>
<evidence type="ECO:0000256" key="1">
    <source>
        <dbReference type="ARBA" id="ARBA00022729"/>
    </source>
</evidence>
<organism evidence="6 7">
    <name type="scientific">Pontibacter populi</name>
    <dbReference type="NCBI Taxonomy" id="890055"/>
    <lineage>
        <taxon>Bacteria</taxon>
        <taxon>Pseudomonadati</taxon>
        <taxon>Bacteroidota</taxon>
        <taxon>Cytophagia</taxon>
        <taxon>Cytophagales</taxon>
        <taxon>Hymenobacteraceae</taxon>
        <taxon>Pontibacter</taxon>
    </lineage>
</organism>
<feature type="domain" description="Rhamnogalacturonan lyase" evidence="5">
    <location>
        <begin position="163"/>
        <end position="202"/>
    </location>
</feature>
<keyword evidence="1 3" id="KW-0732">Signal</keyword>
<keyword evidence="7" id="KW-1185">Reference proteome</keyword>
<feature type="region of interest" description="Disordered" evidence="2">
    <location>
        <begin position="22"/>
        <end position="42"/>
    </location>
</feature>
<dbReference type="Gene3D" id="2.60.40.1220">
    <property type="match status" value="1"/>
</dbReference>
<evidence type="ECO:0000259" key="4">
    <source>
        <dbReference type="Pfam" id="PF13205"/>
    </source>
</evidence>
<dbReference type="PROSITE" id="PS51257">
    <property type="entry name" value="PROKAR_LIPOPROTEIN"/>
    <property type="match status" value="1"/>
</dbReference>
<comment type="caution">
    <text evidence="6">The sequence shown here is derived from an EMBL/GenBank/DDBJ whole genome shotgun (WGS) entry which is preliminary data.</text>
</comment>
<dbReference type="InterPro" id="IPR013784">
    <property type="entry name" value="Carb-bd-like_fold"/>
</dbReference>